<protein>
    <submittedName>
        <fullName evidence="2">ABC transporter substrate-binding protein</fullName>
    </submittedName>
</protein>
<gene>
    <name evidence="2" type="ORF">ABEG18_21730</name>
</gene>
<dbReference type="EMBL" id="CP157484">
    <property type="protein sequence ID" value="XBO38297.1"/>
    <property type="molecule type" value="Genomic_DNA"/>
</dbReference>
<sequence length="350" mass="37269">MTLSPAGRATGPLLVLAALALMAHAWVLAPAVAQTPVPIRVLLDWRFDGSAAPFLVAEDKGYFRAEGLDVTIEPGGGSRETVAKLAAGAYQLGVGDVNTLIRYRDENPGTDLTAVLMMQDAPPFAIIGRKSRGVTADPNSLVGKVLGASSADGAAAQWPVFKALTRIEPRGARIEIVGQAVREPMLASGELDGVFGSAVSTLVTLKSRGVPADDLIVLAMSDYGLELYGDALIANNGFAAQHPAAVQGFIRALVRGMQDAATDPEAAVQAVLRRNEQARREVELDRLRLGLARNVFTPWVKEQGWGGIDPARFARAIDQIALAFTFKSKPKPQDIFTEVFLPPPADRQID</sequence>
<dbReference type="PANTHER" id="PTHR31528">
    <property type="entry name" value="4-AMINO-5-HYDROXYMETHYL-2-METHYLPYRIMIDINE PHOSPHATE SYNTHASE THI11-RELATED"/>
    <property type="match status" value="1"/>
</dbReference>
<evidence type="ECO:0000259" key="1">
    <source>
        <dbReference type="Pfam" id="PF09084"/>
    </source>
</evidence>
<name>A0AAU7JD39_9HYPH</name>
<dbReference type="GO" id="GO:0009228">
    <property type="term" value="P:thiamine biosynthetic process"/>
    <property type="evidence" value="ECO:0007669"/>
    <property type="project" value="InterPro"/>
</dbReference>
<accession>A0AAU7JD39</accession>
<organism evidence="2">
    <name type="scientific">Alsobacter sp. KACC 23698</name>
    <dbReference type="NCBI Taxonomy" id="3149229"/>
    <lineage>
        <taxon>Bacteria</taxon>
        <taxon>Pseudomonadati</taxon>
        <taxon>Pseudomonadota</taxon>
        <taxon>Alphaproteobacteria</taxon>
        <taxon>Hyphomicrobiales</taxon>
        <taxon>Alsobacteraceae</taxon>
        <taxon>Alsobacter</taxon>
    </lineage>
</organism>
<proteinExistence type="predicted"/>
<dbReference type="InterPro" id="IPR027939">
    <property type="entry name" value="NMT1/THI5"/>
</dbReference>
<reference evidence="2" key="1">
    <citation type="submission" date="2024-05" db="EMBL/GenBank/DDBJ databases">
        <authorList>
            <person name="Kim S."/>
            <person name="Heo J."/>
            <person name="Choi H."/>
            <person name="Choi Y."/>
            <person name="Kwon S.-W."/>
            <person name="Kim Y."/>
        </authorList>
    </citation>
    <scope>NUCLEOTIDE SEQUENCE</scope>
    <source>
        <strain evidence="2">KACC 23698</strain>
    </source>
</reference>
<dbReference type="AlphaFoldDB" id="A0AAU7JD39"/>
<feature type="domain" description="SsuA/THI5-like" evidence="1">
    <location>
        <begin position="52"/>
        <end position="267"/>
    </location>
</feature>
<dbReference type="PANTHER" id="PTHR31528:SF15">
    <property type="entry name" value="RIBOFLAVIN-BINDING PROTEIN RIBY"/>
    <property type="match status" value="1"/>
</dbReference>
<dbReference type="InterPro" id="IPR015168">
    <property type="entry name" value="SsuA/THI5"/>
</dbReference>
<dbReference type="RefSeq" id="WP_406855135.1">
    <property type="nucleotide sequence ID" value="NZ_CP157484.1"/>
</dbReference>
<dbReference type="Pfam" id="PF09084">
    <property type="entry name" value="NMT1"/>
    <property type="match status" value="1"/>
</dbReference>
<evidence type="ECO:0000313" key="2">
    <source>
        <dbReference type="EMBL" id="XBO38297.1"/>
    </source>
</evidence>
<dbReference type="SUPFAM" id="SSF53850">
    <property type="entry name" value="Periplasmic binding protein-like II"/>
    <property type="match status" value="1"/>
</dbReference>
<dbReference type="Gene3D" id="3.40.190.10">
    <property type="entry name" value="Periplasmic binding protein-like II"/>
    <property type="match status" value="2"/>
</dbReference>